<dbReference type="Proteomes" id="UP000005707">
    <property type="component" value="Unassembled WGS sequence"/>
</dbReference>
<proteinExistence type="predicted"/>
<dbReference type="InParanoid" id="F7PWL3"/>
<dbReference type="STRING" id="1033810.HLPCO_001607"/>
<sequence>MKLKNTFIFTGNYTDLKSLREDLLIFKRKKKESDLSKLKESKYIKNMVVGDLNLDESNYYQFGIHFEYKLRDLTKLINYFSNTGLKVIYLCESSRANVWIVRDRDDILNYKLIPHFAAVEIIADYIDYTEHNIITDDHYNTIKLQGNKLVYNDHPMTKREVRDFFHYSSVNNKPVSQLLEQFIFEYYGQSINEFDQIPDSSNSHTQDSSERTSLLSLILVSVSIFIILFLISFMTGII</sequence>
<dbReference type="AlphaFoldDB" id="F7PWL3"/>
<keyword evidence="1" id="KW-0812">Transmembrane</keyword>
<evidence type="ECO:0000313" key="2">
    <source>
        <dbReference type="EMBL" id="ERJ12616.1"/>
    </source>
</evidence>
<name>F7PWL3_9MOLU</name>
<dbReference type="RefSeq" id="WP_008824802.1">
    <property type="nucleotide sequence ID" value="NZ_AFNU02000004.1"/>
</dbReference>
<accession>F7PWL3</accession>
<reference evidence="2 3" key="1">
    <citation type="journal article" date="2011" name="J. Bacteriol.">
        <title>Genome sequence of Haloplasma contractile, an unusual contractile bacterium from a deep-sea anoxic brine lake.</title>
        <authorList>
            <person name="Antunes A."/>
            <person name="Alam I."/>
            <person name="El Dorry H."/>
            <person name="Siam R."/>
            <person name="Robertson A."/>
            <person name="Bajic V.B."/>
            <person name="Stingl U."/>
        </authorList>
    </citation>
    <scope>NUCLEOTIDE SEQUENCE [LARGE SCALE GENOMIC DNA]</scope>
    <source>
        <strain evidence="2 3">SSD-17B</strain>
    </source>
</reference>
<gene>
    <name evidence="2" type="ORF">HLPCO_001607</name>
</gene>
<reference evidence="2 3" key="2">
    <citation type="journal article" date="2013" name="PLoS ONE">
        <title>INDIGO - INtegrated Data Warehouse of MIcrobial GenOmes with Examples from the Red Sea Extremophiles.</title>
        <authorList>
            <person name="Alam I."/>
            <person name="Antunes A."/>
            <person name="Kamau A.A."/>
            <person name="Ba Alawi W."/>
            <person name="Kalkatawi M."/>
            <person name="Stingl U."/>
            <person name="Bajic V.B."/>
        </authorList>
    </citation>
    <scope>NUCLEOTIDE SEQUENCE [LARGE SCALE GENOMIC DNA]</scope>
    <source>
        <strain evidence="2 3">SSD-17B</strain>
    </source>
</reference>
<comment type="caution">
    <text evidence="2">The sequence shown here is derived from an EMBL/GenBank/DDBJ whole genome shotgun (WGS) entry which is preliminary data.</text>
</comment>
<evidence type="ECO:0000313" key="3">
    <source>
        <dbReference type="Proteomes" id="UP000005707"/>
    </source>
</evidence>
<feature type="transmembrane region" description="Helical" evidence="1">
    <location>
        <begin position="214"/>
        <end position="237"/>
    </location>
</feature>
<dbReference type="OrthoDB" id="9904247at2"/>
<keyword evidence="3" id="KW-1185">Reference proteome</keyword>
<protein>
    <submittedName>
        <fullName evidence="2">Uncharacterized protein</fullName>
    </submittedName>
</protein>
<organism evidence="2 3">
    <name type="scientific">Haloplasma contractile SSD-17B</name>
    <dbReference type="NCBI Taxonomy" id="1033810"/>
    <lineage>
        <taxon>Bacteria</taxon>
        <taxon>Bacillati</taxon>
        <taxon>Mycoplasmatota</taxon>
        <taxon>Mollicutes</taxon>
        <taxon>Haloplasmatales</taxon>
        <taxon>Haloplasmataceae</taxon>
        <taxon>Haloplasma</taxon>
    </lineage>
</organism>
<evidence type="ECO:0000256" key="1">
    <source>
        <dbReference type="SAM" id="Phobius"/>
    </source>
</evidence>
<dbReference type="EMBL" id="AFNU02000004">
    <property type="protein sequence ID" value="ERJ12616.1"/>
    <property type="molecule type" value="Genomic_DNA"/>
</dbReference>
<keyword evidence="1" id="KW-0472">Membrane</keyword>
<keyword evidence="1" id="KW-1133">Transmembrane helix</keyword>